<dbReference type="Proteomes" id="UP000499080">
    <property type="component" value="Unassembled WGS sequence"/>
</dbReference>
<dbReference type="EMBL" id="BGPR01012034">
    <property type="protein sequence ID" value="GBN54172.1"/>
    <property type="molecule type" value="Genomic_DNA"/>
</dbReference>
<evidence type="ECO:0000313" key="1">
    <source>
        <dbReference type="EMBL" id="GBN54172.1"/>
    </source>
</evidence>
<sequence>MEILEFLFFIRRTLYKTVTERVLGTGRCLVSKTHSQRIAKSPHNSTSVLLLDLRCAAGQPTHLAAPVFAYPPLIYNYESSWATQHSSET</sequence>
<proteinExistence type="predicted"/>
<name>A0A4Y2PSR8_ARAVE</name>
<reference evidence="1 2" key="1">
    <citation type="journal article" date="2019" name="Sci. Rep.">
        <title>Orb-weaving spider Araneus ventricosus genome elucidates the spidroin gene catalogue.</title>
        <authorList>
            <person name="Kono N."/>
            <person name="Nakamura H."/>
            <person name="Ohtoshi R."/>
            <person name="Moran D.A.P."/>
            <person name="Shinohara A."/>
            <person name="Yoshida Y."/>
            <person name="Fujiwara M."/>
            <person name="Mori M."/>
            <person name="Tomita M."/>
            <person name="Arakawa K."/>
        </authorList>
    </citation>
    <scope>NUCLEOTIDE SEQUENCE [LARGE SCALE GENOMIC DNA]</scope>
</reference>
<evidence type="ECO:0000313" key="2">
    <source>
        <dbReference type="Proteomes" id="UP000499080"/>
    </source>
</evidence>
<comment type="caution">
    <text evidence="1">The sequence shown here is derived from an EMBL/GenBank/DDBJ whole genome shotgun (WGS) entry which is preliminary data.</text>
</comment>
<organism evidence="1 2">
    <name type="scientific">Araneus ventricosus</name>
    <name type="common">Orbweaver spider</name>
    <name type="synonym">Epeira ventricosa</name>
    <dbReference type="NCBI Taxonomy" id="182803"/>
    <lineage>
        <taxon>Eukaryota</taxon>
        <taxon>Metazoa</taxon>
        <taxon>Ecdysozoa</taxon>
        <taxon>Arthropoda</taxon>
        <taxon>Chelicerata</taxon>
        <taxon>Arachnida</taxon>
        <taxon>Araneae</taxon>
        <taxon>Araneomorphae</taxon>
        <taxon>Entelegynae</taxon>
        <taxon>Araneoidea</taxon>
        <taxon>Araneidae</taxon>
        <taxon>Araneus</taxon>
    </lineage>
</organism>
<accession>A0A4Y2PSR8</accession>
<protein>
    <submittedName>
        <fullName evidence="1">Uncharacterized protein</fullName>
    </submittedName>
</protein>
<dbReference type="AlphaFoldDB" id="A0A4Y2PSR8"/>
<keyword evidence="2" id="KW-1185">Reference proteome</keyword>
<gene>
    <name evidence="1" type="ORF">AVEN_36173_1</name>
</gene>